<evidence type="ECO:0000259" key="3">
    <source>
        <dbReference type="Pfam" id="PF18203"/>
    </source>
</evidence>
<dbReference type="AlphaFoldDB" id="A0A7H0GKH9"/>
<keyword evidence="2" id="KW-0472">Membrane</keyword>
<dbReference type="Gene3D" id="2.160.20.20">
    <property type="match status" value="1"/>
</dbReference>
<proteinExistence type="predicted"/>
<keyword evidence="2" id="KW-1133">Transmembrane helix</keyword>
<dbReference type="InterPro" id="IPR012332">
    <property type="entry name" value="Autotransporter_pectin_lyase_C"/>
</dbReference>
<protein>
    <submittedName>
        <fullName evidence="4">Autotransporter-associated beta strand repeat-containing protein</fullName>
    </submittedName>
</protein>
<dbReference type="InterPro" id="IPR026442">
    <property type="entry name" value="IPTL_CTERM"/>
</dbReference>
<organism evidence="4 5">
    <name type="scientific">Diaphorobacter aerolatus</name>
    <dbReference type="NCBI Taxonomy" id="1288495"/>
    <lineage>
        <taxon>Bacteria</taxon>
        <taxon>Pseudomonadati</taxon>
        <taxon>Pseudomonadota</taxon>
        <taxon>Betaproteobacteria</taxon>
        <taxon>Burkholderiales</taxon>
        <taxon>Comamonadaceae</taxon>
        <taxon>Diaphorobacter</taxon>
    </lineage>
</organism>
<dbReference type="RefSeq" id="WP_187724388.1">
    <property type="nucleotide sequence ID" value="NZ_CP060783.1"/>
</dbReference>
<sequence>MPVLLDLMTKMVTAAENRRPTAEISSFRTPLRASVYGERMYQQLIADYTATTTNWTLARLNTLTAGLTGAELAARFIKMENDVIDTAVTAWEKRINVLSAKTSADYAAHLIKTGGGTLTLSGANTYTGNTEIRGGVLRTGVAAALANSPVSVAVSAVFDVTPSGDASVAGLANAGTTTLADGIAGQVLTVNGPWDGQRGEVRLDVAPAPAKAQSKDGAVAPKAAAVIADQIVITGSISGTTLLSLAGEVDPALLVGVPLITSTQPIPVGSFALSAPISYLGTSYSLAIDGGTVTLAAVPAPVAPQAVPVMGVWGLGALSGLLAAFAAFFSRRKRFLNA</sequence>
<feature type="transmembrane region" description="Helical" evidence="2">
    <location>
        <begin position="310"/>
        <end position="329"/>
    </location>
</feature>
<feature type="domain" description="IPTL-CTERM protein sorting" evidence="3">
    <location>
        <begin position="305"/>
        <end position="332"/>
    </location>
</feature>
<keyword evidence="5" id="KW-1185">Reference proteome</keyword>
<keyword evidence="1" id="KW-0732">Signal</keyword>
<dbReference type="InterPro" id="IPR011050">
    <property type="entry name" value="Pectin_lyase_fold/virulence"/>
</dbReference>
<dbReference type="SUPFAM" id="SSF51126">
    <property type="entry name" value="Pectin lyase-like"/>
    <property type="match status" value="1"/>
</dbReference>
<accession>A0A7H0GKH9</accession>
<keyword evidence="2" id="KW-0812">Transmembrane</keyword>
<dbReference type="InterPro" id="IPR013425">
    <property type="entry name" value="Autotrns_rpt"/>
</dbReference>
<evidence type="ECO:0000313" key="5">
    <source>
        <dbReference type="Proteomes" id="UP000516028"/>
    </source>
</evidence>
<name>A0A7H0GKH9_9BURK</name>
<dbReference type="Pfam" id="PF18203">
    <property type="entry name" value="IPTL-CTERM"/>
    <property type="match status" value="1"/>
</dbReference>
<reference evidence="4 5" key="1">
    <citation type="submission" date="2020-08" db="EMBL/GenBank/DDBJ databases">
        <title>Genome sequence of Diaphorobacter aerolatus KACC 16536T.</title>
        <authorList>
            <person name="Hyun D.-W."/>
            <person name="Bae J.-W."/>
        </authorList>
    </citation>
    <scope>NUCLEOTIDE SEQUENCE [LARGE SCALE GENOMIC DNA]</scope>
    <source>
        <strain evidence="4 5">KACC 16536</strain>
    </source>
</reference>
<dbReference type="NCBIfam" id="TIGR02601">
    <property type="entry name" value="autotrns_rpt"/>
    <property type="match status" value="1"/>
</dbReference>
<dbReference type="EMBL" id="CP060783">
    <property type="protein sequence ID" value="QNP48795.1"/>
    <property type="molecule type" value="Genomic_DNA"/>
</dbReference>
<dbReference type="Pfam" id="PF12951">
    <property type="entry name" value="PATR"/>
    <property type="match status" value="1"/>
</dbReference>
<dbReference type="KEGG" id="daer:H9K75_00715"/>
<evidence type="ECO:0000256" key="1">
    <source>
        <dbReference type="ARBA" id="ARBA00022729"/>
    </source>
</evidence>
<dbReference type="Proteomes" id="UP000516028">
    <property type="component" value="Chromosome"/>
</dbReference>
<gene>
    <name evidence="4" type="ORF">H9K75_00715</name>
</gene>
<evidence type="ECO:0000256" key="2">
    <source>
        <dbReference type="SAM" id="Phobius"/>
    </source>
</evidence>
<evidence type="ECO:0000313" key="4">
    <source>
        <dbReference type="EMBL" id="QNP48795.1"/>
    </source>
</evidence>